<evidence type="ECO:0000256" key="7">
    <source>
        <dbReference type="SAM" id="MobiDB-lite"/>
    </source>
</evidence>
<feature type="region of interest" description="Disordered" evidence="7">
    <location>
        <begin position="79"/>
        <end position="130"/>
    </location>
</feature>
<proteinExistence type="inferred from homology"/>
<feature type="compositionally biased region" description="Basic and acidic residues" evidence="7">
    <location>
        <begin position="10"/>
        <end position="24"/>
    </location>
</feature>
<evidence type="ECO:0000256" key="3">
    <source>
        <dbReference type="ARBA" id="ARBA00022528"/>
    </source>
</evidence>
<comment type="caution">
    <text evidence="9">The sequence shown here is derived from an EMBL/GenBank/DDBJ whole genome shotgun (WGS) entry which is preliminary data.</text>
</comment>
<accession>A0ABQ6MJS3</accession>
<feature type="compositionally biased region" description="Basic and acidic residues" evidence="7">
    <location>
        <begin position="80"/>
        <end position="90"/>
    </location>
</feature>
<dbReference type="PROSITE" id="PS00302">
    <property type="entry name" value="IF5A_HYPUSINE"/>
    <property type="match status" value="1"/>
</dbReference>
<dbReference type="InterPro" id="IPR008991">
    <property type="entry name" value="Translation_prot_SH3-like_sf"/>
</dbReference>
<comment type="subcellular location">
    <subcellularLocation>
        <location evidence="1">Plastid</location>
        <location evidence="1">Chloroplast</location>
    </subcellularLocation>
</comment>
<reference evidence="9 10" key="1">
    <citation type="journal article" date="2023" name="Commun. Biol.">
        <title>Genome analysis of Parmales, the sister group of diatoms, reveals the evolutionary specialization of diatoms from phago-mixotrophs to photoautotrophs.</title>
        <authorList>
            <person name="Ban H."/>
            <person name="Sato S."/>
            <person name="Yoshikawa S."/>
            <person name="Yamada K."/>
            <person name="Nakamura Y."/>
            <person name="Ichinomiya M."/>
            <person name="Sato N."/>
            <person name="Blanc-Mathieu R."/>
            <person name="Endo H."/>
            <person name="Kuwata A."/>
            <person name="Ogata H."/>
        </authorList>
    </citation>
    <scope>NUCLEOTIDE SEQUENCE [LARGE SCALE GENOMIC DNA]</scope>
</reference>
<dbReference type="InterPro" id="IPR019769">
    <property type="entry name" value="Trans_elong_IF5A_hypusine_site"/>
</dbReference>
<feature type="region of interest" description="Disordered" evidence="7">
    <location>
        <begin position="1"/>
        <end position="24"/>
    </location>
</feature>
<keyword evidence="4" id="KW-0934">Plastid</keyword>
<dbReference type="InterPro" id="IPR001884">
    <property type="entry name" value="IF5A-like"/>
</dbReference>
<dbReference type="PANTHER" id="PTHR11673">
    <property type="entry name" value="TRANSLATION INITIATION FACTOR 5A FAMILY MEMBER"/>
    <property type="match status" value="1"/>
</dbReference>
<name>A0ABQ6MJS3_9STRA</name>
<evidence type="ECO:0000256" key="4">
    <source>
        <dbReference type="ARBA" id="ARBA00022640"/>
    </source>
</evidence>
<evidence type="ECO:0000256" key="6">
    <source>
        <dbReference type="ARBA" id="ARBA00023071"/>
    </source>
</evidence>
<dbReference type="SUPFAM" id="SSF50104">
    <property type="entry name" value="Translation proteins SH3-like domain"/>
    <property type="match status" value="1"/>
</dbReference>
<gene>
    <name evidence="9" type="ORF">TeGR_g14842</name>
</gene>
<dbReference type="Proteomes" id="UP001165060">
    <property type="component" value="Unassembled WGS sequence"/>
</dbReference>
<dbReference type="InterPro" id="IPR014722">
    <property type="entry name" value="Rib_uL2_dom2"/>
</dbReference>
<keyword evidence="6" id="KW-0385">Hypusine</keyword>
<sequence length="214" mass="23112">MLPPLPAAERSAETAEKQLADDERERGFIREALEEEDVTDKKMRQLAKQLAALDNSVAESTRAAGMARGTLEEVLASLSEEERAARDERLRQKKVAAASSASAPPPPRAAPTSRHPQQQQQQQQQEPVACGEGEIEYLQASELRKGNLVLLGGRVCKVTDLSTSKTGKHGHAKVQITAKVANTGKNVTDSITSQNKAEIPSKAWSAAHKAGLKF</sequence>
<keyword evidence="5" id="KW-0648">Protein biosynthesis</keyword>
<protein>
    <recommendedName>
        <fullName evidence="8">Translation initiation factor 5A-like N-terminal domain-containing protein</fullName>
    </recommendedName>
</protein>
<evidence type="ECO:0000259" key="8">
    <source>
        <dbReference type="Pfam" id="PF21485"/>
    </source>
</evidence>
<dbReference type="Pfam" id="PF21485">
    <property type="entry name" value="IF5A-like_N"/>
    <property type="match status" value="1"/>
</dbReference>
<evidence type="ECO:0000256" key="5">
    <source>
        <dbReference type="ARBA" id="ARBA00022917"/>
    </source>
</evidence>
<feature type="region of interest" description="Disordered" evidence="7">
    <location>
        <begin position="189"/>
        <end position="214"/>
    </location>
</feature>
<keyword evidence="3" id="KW-0150">Chloroplast</keyword>
<evidence type="ECO:0000256" key="2">
    <source>
        <dbReference type="ARBA" id="ARBA00006016"/>
    </source>
</evidence>
<feature type="domain" description="Translation initiation factor 5A-like N-terminal" evidence="8">
    <location>
        <begin position="138"/>
        <end position="193"/>
    </location>
</feature>
<dbReference type="InterPro" id="IPR048670">
    <property type="entry name" value="IF5A-like_N"/>
</dbReference>
<keyword evidence="10" id="KW-1185">Reference proteome</keyword>
<evidence type="ECO:0000256" key="1">
    <source>
        <dbReference type="ARBA" id="ARBA00004229"/>
    </source>
</evidence>
<comment type="similarity">
    <text evidence="2">Belongs to the eIF-5A family.</text>
</comment>
<dbReference type="EMBL" id="BRYB01000325">
    <property type="protein sequence ID" value="GMI27741.1"/>
    <property type="molecule type" value="Genomic_DNA"/>
</dbReference>
<organism evidence="9 10">
    <name type="scientific">Tetraparma gracilis</name>
    <dbReference type="NCBI Taxonomy" id="2962635"/>
    <lineage>
        <taxon>Eukaryota</taxon>
        <taxon>Sar</taxon>
        <taxon>Stramenopiles</taxon>
        <taxon>Ochrophyta</taxon>
        <taxon>Bolidophyceae</taxon>
        <taxon>Parmales</taxon>
        <taxon>Triparmaceae</taxon>
        <taxon>Tetraparma</taxon>
    </lineage>
</organism>
<evidence type="ECO:0000313" key="9">
    <source>
        <dbReference type="EMBL" id="GMI27741.1"/>
    </source>
</evidence>
<dbReference type="Gene3D" id="2.30.30.30">
    <property type="match status" value="1"/>
</dbReference>
<evidence type="ECO:0000313" key="10">
    <source>
        <dbReference type="Proteomes" id="UP001165060"/>
    </source>
</evidence>